<reference evidence="1 2" key="1">
    <citation type="journal article" date="2018" name="Nat. Ecol. Evol.">
        <title>Pezizomycetes genomes reveal the molecular basis of ectomycorrhizal truffle lifestyle.</title>
        <authorList>
            <person name="Murat C."/>
            <person name="Payen T."/>
            <person name="Noel B."/>
            <person name="Kuo A."/>
            <person name="Morin E."/>
            <person name="Chen J."/>
            <person name="Kohler A."/>
            <person name="Krizsan K."/>
            <person name="Balestrini R."/>
            <person name="Da Silva C."/>
            <person name="Montanini B."/>
            <person name="Hainaut M."/>
            <person name="Levati E."/>
            <person name="Barry K.W."/>
            <person name="Belfiori B."/>
            <person name="Cichocki N."/>
            <person name="Clum A."/>
            <person name="Dockter R.B."/>
            <person name="Fauchery L."/>
            <person name="Guy J."/>
            <person name="Iotti M."/>
            <person name="Le Tacon F."/>
            <person name="Lindquist E.A."/>
            <person name="Lipzen A."/>
            <person name="Malagnac F."/>
            <person name="Mello A."/>
            <person name="Molinier V."/>
            <person name="Miyauchi S."/>
            <person name="Poulain J."/>
            <person name="Riccioni C."/>
            <person name="Rubini A."/>
            <person name="Sitrit Y."/>
            <person name="Splivallo R."/>
            <person name="Traeger S."/>
            <person name="Wang M."/>
            <person name="Zifcakova L."/>
            <person name="Wipf D."/>
            <person name="Zambonelli A."/>
            <person name="Paolocci F."/>
            <person name="Nowrousian M."/>
            <person name="Ottonello S."/>
            <person name="Baldrian P."/>
            <person name="Spatafora J.W."/>
            <person name="Henrissat B."/>
            <person name="Nagy L.G."/>
            <person name="Aury J.M."/>
            <person name="Wincker P."/>
            <person name="Grigoriev I.V."/>
            <person name="Bonfante P."/>
            <person name="Martin F.M."/>
        </authorList>
    </citation>
    <scope>NUCLEOTIDE SEQUENCE [LARGE SCALE GENOMIC DNA]</scope>
    <source>
        <strain evidence="1 2">ATCC MYA-4762</strain>
    </source>
</reference>
<evidence type="ECO:0000313" key="2">
    <source>
        <dbReference type="Proteomes" id="UP000267821"/>
    </source>
</evidence>
<keyword evidence="2" id="KW-1185">Reference proteome</keyword>
<dbReference type="Proteomes" id="UP000267821">
    <property type="component" value="Unassembled WGS sequence"/>
</dbReference>
<proteinExistence type="predicted"/>
<dbReference type="AlphaFoldDB" id="A0A3N4L961"/>
<protein>
    <submittedName>
        <fullName evidence="1">Uncharacterized protein</fullName>
    </submittedName>
</protein>
<organism evidence="1 2">
    <name type="scientific">Terfezia boudieri ATCC MYA-4762</name>
    <dbReference type="NCBI Taxonomy" id="1051890"/>
    <lineage>
        <taxon>Eukaryota</taxon>
        <taxon>Fungi</taxon>
        <taxon>Dikarya</taxon>
        <taxon>Ascomycota</taxon>
        <taxon>Pezizomycotina</taxon>
        <taxon>Pezizomycetes</taxon>
        <taxon>Pezizales</taxon>
        <taxon>Pezizaceae</taxon>
        <taxon>Terfezia</taxon>
    </lineage>
</organism>
<name>A0A3N4L961_9PEZI</name>
<dbReference type="OrthoDB" id="5334190at2759"/>
<dbReference type="InParanoid" id="A0A3N4L961"/>
<dbReference type="EMBL" id="ML121589">
    <property type="protein sequence ID" value="RPB19434.1"/>
    <property type="molecule type" value="Genomic_DNA"/>
</dbReference>
<gene>
    <name evidence="1" type="ORF">L211DRAFT_871307</name>
</gene>
<accession>A0A3N4L961</accession>
<evidence type="ECO:0000313" key="1">
    <source>
        <dbReference type="EMBL" id="RPB19434.1"/>
    </source>
</evidence>
<sequence length="206" mass="23283">MEQHASWTETVRDIFLSPLQCCLTSGSPDEAENHSLTEGSMTVMPIPLTTEITETTQLLDQPYYQCYGPSQPGLEQEKNQSYKPFTTDAPNIVAAPRPVSAFSFQLFEEFDKWDGKEGVDTDATDDQDNQTDPFEYDNAPEYRDILGHKVTTAPAPDLKALPTIELEEVGLTRDLIKLRRMLELGLRPRRTDDIEMVENTPPKIQC</sequence>